<name>A0A8J5GK12_ZINOF</name>
<reference evidence="1 2" key="1">
    <citation type="submission" date="2020-08" db="EMBL/GenBank/DDBJ databases">
        <title>Plant Genome Project.</title>
        <authorList>
            <person name="Zhang R.-G."/>
        </authorList>
    </citation>
    <scope>NUCLEOTIDE SEQUENCE [LARGE SCALE GENOMIC DNA]</scope>
    <source>
        <tissue evidence="1">Rhizome</tissue>
    </source>
</reference>
<evidence type="ECO:0000313" key="1">
    <source>
        <dbReference type="EMBL" id="KAG6508112.1"/>
    </source>
</evidence>
<sequence length="148" mass="16356">MEKILNYSMLPIIPPLAYALRLSPLLVVACKSPPLLIEASRCSQKLDTTQQKPVVASCCCPLFVSGDRPLSFSRNTTYNALAIAKKKARGVSVRPIRRMQKGICLQCKAMTTLFDGLRIKLSSVQGNSDGLSRGKRPEEMEKLIKTFV</sequence>
<proteinExistence type="predicted"/>
<comment type="caution">
    <text evidence="1">The sequence shown here is derived from an EMBL/GenBank/DDBJ whole genome shotgun (WGS) entry which is preliminary data.</text>
</comment>
<keyword evidence="2" id="KW-1185">Reference proteome</keyword>
<organism evidence="1 2">
    <name type="scientific">Zingiber officinale</name>
    <name type="common">Ginger</name>
    <name type="synonym">Amomum zingiber</name>
    <dbReference type="NCBI Taxonomy" id="94328"/>
    <lineage>
        <taxon>Eukaryota</taxon>
        <taxon>Viridiplantae</taxon>
        <taxon>Streptophyta</taxon>
        <taxon>Embryophyta</taxon>
        <taxon>Tracheophyta</taxon>
        <taxon>Spermatophyta</taxon>
        <taxon>Magnoliopsida</taxon>
        <taxon>Liliopsida</taxon>
        <taxon>Zingiberales</taxon>
        <taxon>Zingiberaceae</taxon>
        <taxon>Zingiber</taxon>
    </lineage>
</organism>
<dbReference type="Proteomes" id="UP000734854">
    <property type="component" value="Unassembled WGS sequence"/>
</dbReference>
<dbReference type="EMBL" id="JACMSC010000009">
    <property type="protein sequence ID" value="KAG6508112.1"/>
    <property type="molecule type" value="Genomic_DNA"/>
</dbReference>
<protein>
    <submittedName>
        <fullName evidence="1">Uncharacterized protein</fullName>
    </submittedName>
</protein>
<gene>
    <name evidence="1" type="ORF">ZIOFF_033471</name>
</gene>
<evidence type="ECO:0000313" key="2">
    <source>
        <dbReference type="Proteomes" id="UP000734854"/>
    </source>
</evidence>
<accession>A0A8J5GK12</accession>
<dbReference type="AlphaFoldDB" id="A0A8J5GK12"/>